<keyword evidence="4" id="KW-0472">Membrane</keyword>
<keyword evidence="4" id="KW-0812">Transmembrane</keyword>
<dbReference type="GO" id="GO:0016491">
    <property type="term" value="F:oxidoreductase activity"/>
    <property type="evidence" value="ECO:0007669"/>
    <property type="project" value="UniProtKB-KW"/>
</dbReference>
<protein>
    <recommendedName>
        <fullName evidence="7">Tat pathway signal sequence</fullName>
    </recommendedName>
</protein>
<organism evidence="5 6">
    <name type="scientific">Neolentinus lepideus HHB14362 ss-1</name>
    <dbReference type="NCBI Taxonomy" id="1314782"/>
    <lineage>
        <taxon>Eukaryota</taxon>
        <taxon>Fungi</taxon>
        <taxon>Dikarya</taxon>
        <taxon>Basidiomycota</taxon>
        <taxon>Agaricomycotina</taxon>
        <taxon>Agaricomycetes</taxon>
        <taxon>Gloeophyllales</taxon>
        <taxon>Gloeophyllaceae</taxon>
        <taxon>Neolentinus</taxon>
    </lineage>
</organism>
<feature type="transmembrane region" description="Helical" evidence="4">
    <location>
        <begin position="20"/>
        <end position="39"/>
    </location>
</feature>
<evidence type="ECO:0000256" key="4">
    <source>
        <dbReference type="SAM" id="Phobius"/>
    </source>
</evidence>
<dbReference type="AlphaFoldDB" id="A0A165RB66"/>
<dbReference type="InterPro" id="IPR021765">
    <property type="entry name" value="UstYa-like"/>
</dbReference>
<name>A0A165RB66_9AGAM</name>
<dbReference type="STRING" id="1314782.A0A165RB66"/>
<dbReference type="OrthoDB" id="3687641at2759"/>
<dbReference type="InParanoid" id="A0A165RB66"/>
<evidence type="ECO:0000313" key="5">
    <source>
        <dbReference type="EMBL" id="KZT23562.1"/>
    </source>
</evidence>
<dbReference type="Pfam" id="PF11807">
    <property type="entry name" value="UstYa"/>
    <property type="match status" value="1"/>
</dbReference>
<dbReference type="PANTHER" id="PTHR33365">
    <property type="entry name" value="YALI0B05434P"/>
    <property type="match status" value="1"/>
</dbReference>
<sequence>MNQNKQHNTFRWIRGVTLPITWISICVIGGVTFLNIVSLSRKLQSRLSHPAYTYVDNDFPDYLAVHFGPARMLMQDTVHYGVNGSEAEREWDSTFPRGEGFVHLGAERRRFGLSMFHQMHCLQMIRHALTSGNIGTHTTHCLTYLRLMVLCRVDLQLEPASGTSDESWMDVDWIRERDCKDWEQLYEWIGKNNDDYETWSRSRRNTLL</sequence>
<dbReference type="PANTHER" id="PTHR33365:SF11">
    <property type="entry name" value="TAT PATHWAY SIGNAL SEQUENCE"/>
    <property type="match status" value="1"/>
</dbReference>
<evidence type="ECO:0008006" key="7">
    <source>
        <dbReference type="Google" id="ProtNLM"/>
    </source>
</evidence>
<evidence type="ECO:0000256" key="1">
    <source>
        <dbReference type="ARBA" id="ARBA00004685"/>
    </source>
</evidence>
<comment type="similarity">
    <text evidence="3">Belongs to the ustYa family.</text>
</comment>
<accession>A0A165RB66</accession>
<keyword evidence="2" id="KW-0560">Oxidoreductase</keyword>
<keyword evidence="4" id="KW-1133">Transmembrane helix</keyword>
<dbReference type="EMBL" id="KV425584">
    <property type="protein sequence ID" value="KZT23562.1"/>
    <property type="molecule type" value="Genomic_DNA"/>
</dbReference>
<evidence type="ECO:0000256" key="3">
    <source>
        <dbReference type="ARBA" id="ARBA00035112"/>
    </source>
</evidence>
<evidence type="ECO:0000256" key="2">
    <source>
        <dbReference type="ARBA" id="ARBA00023002"/>
    </source>
</evidence>
<keyword evidence="6" id="KW-1185">Reference proteome</keyword>
<gene>
    <name evidence="5" type="ORF">NEOLEDRAFT_537357</name>
</gene>
<dbReference type="Proteomes" id="UP000076761">
    <property type="component" value="Unassembled WGS sequence"/>
</dbReference>
<dbReference type="GO" id="GO:0043386">
    <property type="term" value="P:mycotoxin biosynthetic process"/>
    <property type="evidence" value="ECO:0007669"/>
    <property type="project" value="InterPro"/>
</dbReference>
<comment type="pathway">
    <text evidence="1">Mycotoxin biosynthesis.</text>
</comment>
<proteinExistence type="inferred from homology"/>
<reference evidence="5 6" key="1">
    <citation type="journal article" date="2016" name="Mol. Biol. Evol.">
        <title>Comparative Genomics of Early-Diverging Mushroom-Forming Fungi Provides Insights into the Origins of Lignocellulose Decay Capabilities.</title>
        <authorList>
            <person name="Nagy L.G."/>
            <person name="Riley R."/>
            <person name="Tritt A."/>
            <person name="Adam C."/>
            <person name="Daum C."/>
            <person name="Floudas D."/>
            <person name="Sun H."/>
            <person name="Yadav J.S."/>
            <person name="Pangilinan J."/>
            <person name="Larsson K.H."/>
            <person name="Matsuura K."/>
            <person name="Barry K."/>
            <person name="Labutti K."/>
            <person name="Kuo R."/>
            <person name="Ohm R.A."/>
            <person name="Bhattacharya S.S."/>
            <person name="Shirouzu T."/>
            <person name="Yoshinaga Y."/>
            <person name="Martin F.M."/>
            <person name="Grigoriev I.V."/>
            <person name="Hibbett D.S."/>
        </authorList>
    </citation>
    <scope>NUCLEOTIDE SEQUENCE [LARGE SCALE GENOMIC DNA]</scope>
    <source>
        <strain evidence="5 6">HHB14362 ss-1</strain>
    </source>
</reference>
<evidence type="ECO:0000313" key="6">
    <source>
        <dbReference type="Proteomes" id="UP000076761"/>
    </source>
</evidence>